<dbReference type="AlphaFoldDB" id="A0A9E8NID8"/>
<dbReference type="SUPFAM" id="SSF55729">
    <property type="entry name" value="Acyl-CoA N-acyltransferases (Nat)"/>
    <property type="match status" value="1"/>
</dbReference>
<evidence type="ECO:0000313" key="3">
    <source>
        <dbReference type="Proteomes" id="UP001164653"/>
    </source>
</evidence>
<protein>
    <submittedName>
        <fullName evidence="2">GNAT family N-acetyltransferase</fullName>
        <ecNumber evidence="2">2.3.1.-</ecNumber>
    </submittedName>
</protein>
<evidence type="ECO:0000313" key="2">
    <source>
        <dbReference type="EMBL" id="WAC15236.1"/>
    </source>
</evidence>
<dbReference type="RefSeq" id="WP_244823121.1">
    <property type="nucleotide sequence ID" value="NZ_CP112998.1"/>
</dbReference>
<feature type="domain" description="N-acetyltransferase" evidence="1">
    <location>
        <begin position="8"/>
        <end position="138"/>
    </location>
</feature>
<dbReference type="InterPro" id="IPR041496">
    <property type="entry name" value="YitH/HolE_GNAT"/>
</dbReference>
<dbReference type="KEGG" id="dpf:ON006_14975"/>
<dbReference type="InterPro" id="IPR016181">
    <property type="entry name" value="Acyl_CoA_acyltransferase"/>
</dbReference>
<dbReference type="InterPro" id="IPR052729">
    <property type="entry name" value="Acyl/Acetyltrans_Enzymes"/>
</dbReference>
<keyword evidence="2" id="KW-0808">Transferase</keyword>
<proteinExistence type="predicted"/>
<dbReference type="Proteomes" id="UP001164653">
    <property type="component" value="Chromosome"/>
</dbReference>
<dbReference type="PANTHER" id="PTHR47237">
    <property type="entry name" value="SLL0310 PROTEIN"/>
    <property type="match status" value="1"/>
</dbReference>
<name>A0A9E8NID8_9BACT</name>
<dbReference type="PANTHER" id="PTHR47237:SF2">
    <property type="entry name" value="BLL4206 PROTEIN"/>
    <property type="match status" value="1"/>
</dbReference>
<organism evidence="2 3">
    <name type="scientific">Dyadobacter pollutisoli</name>
    <dbReference type="NCBI Taxonomy" id="2910158"/>
    <lineage>
        <taxon>Bacteria</taxon>
        <taxon>Pseudomonadati</taxon>
        <taxon>Bacteroidota</taxon>
        <taxon>Cytophagia</taxon>
        <taxon>Cytophagales</taxon>
        <taxon>Spirosomataceae</taxon>
        <taxon>Dyadobacter</taxon>
    </lineage>
</organism>
<gene>
    <name evidence="2" type="ORF">ON006_14975</name>
</gene>
<reference evidence="2" key="1">
    <citation type="submission" date="2022-11" db="EMBL/GenBank/DDBJ databases">
        <title>Dyadobacter pollutisoli sp. nov., isolated from plastic dumped soil.</title>
        <authorList>
            <person name="Kim J.M."/>
            <person name="Kim K.R."/>
            <person name="Lee J.K."/>
            <person name="Hao L."/>
            <person name="Jeon C.O."/>
        </authorList>
    </citation>
    <scope>NUCLEOTIDE SEQUENCE</scope>
    <source>
        <strain evidence="2">U1</strain>
    </source>
</reference>
<dbReference type="PROSITE" id="PS51186">
    <property type="entry name" value="GNAT"/>
    <property type="match status" value="1"/>
</dbReference>
<dbReference type="Pfam" id="PF18014">
    <property type="entry name" value="Acetyltransf_18"/>
    <property type="match status" value="1"/>
</dbReference>
<keyword evidence="2" id="KW-0012">Acyltransferase</keyword>
<dbReference type="CDD" id="cd04301">
    <property type="entry name" value="NAT_SF"/>
    <property type="match status" value="1"/>
</dbReference>
<dbReference type="Gene3D" id="3.40.630.90">
    <property type="match status" value="1"/>
</dbReference>
<sequence length="287" mass="32155">MQEHSDFVKIRKMTVADLPFCRHLVNQAGWNQSDADWLRTMELEPEGCLIAEKEGISVATTTTCCFGTCAWIAMVLVDTAFRNQGIAKQMLLHAIRYLENKGMTTIRLDATALGEGLYRKLGFEGEYEVTRFMREPLPGHPAPVRAEQIVVEEVMRDIITLDMLATGADRTMLLRSLMGQRVPFCYTQDDDHQPVSYACTRAGISAVQIGPAVAVTLDAGRQVLDEIIGQLRGETVFIDIPTQNSSAVQWAEVNGFAMQRTFLRMYRGKRIQDFPQFIWASSGPEKG</sequence>
<evidence type="ECO:0000259" key="1">
    <source>
        <dbReference type="PROSITE" id="PS51186"/>
    </source>
</evidence>
<dbReference type="Gene3D" id="3.40.630.30">
    <property type="match status" value="1"/>
</dbReference>
<dbReference type="EC" id="2.3.1.-" evidence="2"/>
<dbReference type="EMBL" id="CP112998">
    <property type="protein sequence ID" value="WAC15236.1"/>
    <property type="molecule type" value="Genomic_DNA"/>
</dbReference>
<dbReference type="GO" id="GO:0016747">
    <property type="term" value="F:acyltransferase activity, transferring groups other than amino-acyl groups"/>
    <property type="evidence" value="ECO:0007669"/>
    <property type="project" value="InterPro"/>
</dbReference>
<keyword evidence="3" id="KW-1185">Reference proteome</keyword>
<dbReference type="Pfam" id="PF13508">
    <property type="entry name" value="Acetyltransf_7"/>
    <property type="match status" value="1"/>
</dbReference>
<accession>A0A9E8NID8</accession>
<dbReference type="InterPro" id="IPR000182">
    <property type="entry name" value="GNAT_dom"/>
</dbReference>